<dbReference type="EMBL" id="SYVV01000001">
    <property type="protein sequence ID" value="TKG37778.1"/>
    <property type="molecule type" value="Genomic_DNA"/>
</dbReference>
<evidence type="ECO:0000256" key="2">
    <source>
        <dbReference type="ARBA" id="ARBA00022490"/>
    </source>
</evidence>
<reference evidence="6" key="1">
    <citation type="submission" date="2016-07" db="EMBL/GenBank/DDBJ databases">
        <title>Nontailed viruses are major unrecognized killers of bacteria in the ocean.</title>
        <authorList>
            <person name="Kauffman K."/>
            <person name="Hussain F."/>
            <person name="Yang J."/>
            <person name="Arevalo P."/>
            <person name="Brown J."/>
            <person name="Cutler M."/>
            <person name="Kelly L."/>
            <person name="Polz M.F."/>
        </authorList>
    </citation>
    <scope>NUCLEOTIDE SEQUENCE [LARGE SCALE GENOMIC DNA]</scope>
    <source>
        <strain evidence="6">10N.222.48.A2</strain>
    </source>
</reference>
<evidence type="ECO:0000256" key="1">
    <source>
        <dbReference type="ARBA" id="ARBA00004496"/>
    </source>
</evidence>
<organism evidence="4 6">
    <name type="scientific">Vibrio tasmaniensis</name>
    <dbReference type="NCBI Taxonomy" id="212663"/>
    <lineage>
        <taxon>Bacteria</taxon>
        <taxon>Pseudomonadati</taxon>
        <taxon>Pseudomonadota</taxon>
        <taxon>Gammaproteobacteria</taxon>
        <taxon>Vibrionales</taxon>
        <taxon>Vibrionaceae</taxon>
        <taxon>Vibrio</taxon>
    </lineage>
</organism>
<dbReference type="GO" id="GO:0005829">
    <property type="term" value="C:cytosol"/>
    <property type="evidence" value="ECO:0007669"/>
    <property type="project" value="UniProtKB-ARBA"/>
</dbReference>
<protein>
    <submittedName>
        <fullName evidence="5">Cold shock domain-containing protein</fullName>
    </submittedName>
</protein>
<dbReference type="AlphaFoldDB" id="A0A2N7NLK5"/>
<reference evidence="4" key="3">
    <citation type="journal article" date="2018" name="Nature">
        <title>A major lineage of non-tailed dsDNA viruses as unrecognized killers of marine bacteria.</title>
        <authorList>
            <person name="Kauffman K.M."/>
            <person name="Hussain F.A."/>
            <person name="Yang J."/>
            <person name="Arevalo P."/>
            <person name="Brown J.M."/>
            <person name="Chang W.K."/>
            <person name="VanInsberghe D."/>
            <person name="Elsherbini J."/>
            <person name="Sharma R.S."/>
            <person name="Cutler M.B."/>
            <person name="Kelly L."/>
            <person name="Polz M.F."/>
        </authorList>
    </citation>
    <scope>NUCLEOTIDE SEQUENCE</scope>
    <source>
        <strain evidence="4">10N.222.48.A2</strain>
    </source>
</reference>
<evidence type="ECO:0000313" key="4">
    <source>
        <dbReference type="EMBL" id="PMP16634.1"/>
    </source>
</evidence>
<proteinExistence type="predicted"/>
<dbReference type="CDD" id="cd04458">
    <property type="entry name" value="CSP_CDS"/>
    <property type="match status" value="1"/>
</dbReference>
<comment type="caution">
    <text evidence="4">The sequence shown here is derived from an EMBL/GenBank/DDBJ whole genome shotgun (WGS) entry which is preliminary data.</text>
</comment>
<accession>A0A2N7NLK5</accession>
<comment type="subcellular location">
    <subcellularLocation>
        <location evidence="1">Cytoplasm</location>
    </subcellularLocation>
</comment>
<dbReference type="GO" id="GO:0003676">
    <property type="term" value="F:nucleic acid binding"/>
    <property type="evidence" value="ECO:0007669"/>
    <property type="project" value="InterPro"/>
</dbReference>
<reference evidence="5 7" key="4">
    <citation type="submission" date="2019-04" db="EMBL/GenBank/DDBJ databases">
        <title>A reverse ecology approach based on a biological definition of microbial populations.</title>
        <authorList>
            <person name="Arevalo P."/>
            <person name="Vaninsberghe D."/>
            <person name="Elsherbini J."/>
            <person name="Gore J."/>
            <person name="Polz M."/>
        </authorList>
    </citation>
    <scope>NUCLEOTIDE SEQUENCE [LARGE SCALE GENOMIC DNA]</scope>
    <source>
        <strain evidence="5 7">10N.222.45.A8</strain>
    </source>
</reference>
<keyword evidence="2" id="KW-0963">Cytoplasm</keyword>
<dbReference type="PIRSF" id="PIRSF002599">
    <property type="entry name" value="Cold_shock_A"/>
    <property type="match status" value="1"/>
</dbReference>
<dbReference type="RefSeq" id="WP_009844923.1">
    <property type="nucleotide sequence ID" value="NZ_MDBP01000032.1"/>
</dbReference>
<dbReference type="PROSITE" id="PS51857">
    <property type="entry name" value="CSD_2"/>
    <property type="match status" value="1"/>
</dbReference>
<evidence type="ECO:0000313" key="5">
    <source>
        <dbReference type="EMBL" id="TKG37778.1"/>
    </source>
</evidence>
<dbReference type="SMART" id="SM00357">
    <property type="entry name" value="CSP"/>
    <property type="match status" value="1"/>
</dbReference>
<reference evidence="4" key="2">
    <citation type="submission" date="2016-07" db="EMBL/GenBank/DDBJ databases">
        <authorList>
            <person name="Wan K."/>
            <person name="Booth B."/>
            <person name="Spirohn K."/>
            <person name="Hao T."/>
            <person name="Hu Y."/>
            <person name="Calderwood M."/>
            <person name="Hill D."/>
            <person name="Mohr S."/>
            <person name="Vidal M."/>
            <person name="Celniker S."/>
            <person name="Perrimon N."/>
        </authorList>
    </citation>
    <scope>NUCLEOTIDE SEQUENCE</scope>
    <source>
        <strain evidence="4">10N.222.48.A2</strain>
    </source>
</reference>
<sequence length="84" mass="9562">MSDLICTRGYITWFHLENGFGFAKPDHGDIDVLIHISVIEFDGEINVEEGQRVYMELEEVKGKPHWNAVKVLPLAKPFSAFESV</sequence>
<evidence type="ECO:0000259" key="3">
    <source>
        <dbReference type="PROSITE" id="PS51857"/>
    </source>
</evidence>
<dbReference type="InterPro" id="IPR002059">
    <property type="entry name" value="CSP_DNA-bd"/>
</dbReference>
<gene>
    <name evidence="4" type="ORF">BCS92_08305</name>
    <name evidence="5" type="ORF">FC057_00640</name>
</gene>
<evidence type="ECO:0000313" key="7">
    <source>
        <dbReference type="Proteomes" id="UP000308018"/>
    </source>
</evidence>
<dbReference type="Gene3D" id="2.40.50.140">
    <property type="entry name" value="Nucleic acid-binding proteins"/>
    <property type="match status" value="1"/>
</dbReference>
<name>A0A2N7NLK5_9VIBR</name>
<feature type="domain" description="CSD" evidence="3">
    <location>
        <begin position="6"/>
        <end position="73"/>
    </location>
</feature>
<dbReference type="Pfam" id="PF00313">
    <property type="entry name" value="CSD"/>
    <property type="match status" value="1"/>
</dbReference>
<evidence type="ECO:0000313" key="6">
    <source>
        <dbReference type="Proteomes" id="UP000235579"/>
    </source>
</evidence>
<dbReference type="InterPro" id="IPR012156">
    <property type="entry name" value="Cold_shock_CspA"/>
</dbReference>
<dbReference type="InterPro" id="IPR011129">
    <property type="entry name" value="CSD"/>
</dbReference>
<dbReference type="InterPro" id="IPR012340">
    <property type="entry name" value="NA-bd_OB-fold"/>
</dbReference>
<dbReference type="Proteomes" id="UP000308018">
    <property type="component" value="Unassembled WGS sequence"/>
</dbReference>
<dbReference type="SUPFAM" id="SSF50249">
    <property type="entry name" value="Nucleic acid-binding proteins"/>
    <property type="match status" value="1"/>
</dbReference>
<dbReference type="Proteomes" id="UP000235579">
    <property type="component" value="Unassembled WGS sequence"/>
</dbReference>
<dbReference type="EMBL" id="MDBP01000032">
    <property type="protein sequence ID" value="PMP16634.1"/>
    <property type="molecule type" value="Genomic_DNA"/>
</dbReference>